<gene>
    <name evidence="2" type="ORF">BN444_03337</name>
</gene>
<dbReference type="Proteomes" id="UP000093071">
    <property type="component" value="Chromosome I"/>
</dbReference>
<organism evidence="2 3">
    <name type="scientific">Xanthomonas translucens pv. translucens DSM 18974</name>
    <dbReference type="NCBI Taxonomy" id="1261556"/>
    <lineage>
        <taxon>Bacteria</taxon>
        <taxon>Pseudomonadati</taxon>
        <taxon>Pseudomonadota</taxon>
        <taxon>Gammaproteobacteria</taxon>
        <taxon>Lysobacterales</taxon>
        <taxon>Lysobacteraceae</taxon>
        <taxon>Xanthomonas</taxon>
        <taxon>Xanthomonas translucens group</taxon>
    </lineage>
</organism>
<reference evidence="3" key="1">
    <citation type="submission" date="2016-07" db="EMBL/GenBank/DDBJ databases">
        <authorList>
            <person name="Jaenicke Sebastian"/>
        </authorList>
    </citation>
    <scope>NUCLEOTIDE SEQUENCE [LARGE SCALE GENOMIC DNA]</scope>
</reference>
<evidence type="ECO:0000313" key="2">
    <source>
        <dbReference type="EMBL" id="SCB05742.1"/>
    </source>
</evidence>
<sequence>MAKKIILPLGEDGLPLDDVSHYAAGPEHLGTYEHAAEDLYRFKVPQLLDRADPHSYLLVGLMDGTGNDINADPLHATNVAKFRQQVIDFRESGIKQIDYEYIEGAGTQDDFLGKSLDGATGRTSLFRAEEMYERLKSQSQKIFKTDPEARIAFHLEGFSRGASQVPLLARMIDQRGIPDDRSS</sequence>
<dbReference type="Pfam" id="PF09994">
    <property type="entry name" value="T6SS_Tle1-like_cat"/>
    <property type="match status" value="1"/>
</dbReference>
<dbReference type="InterPro" id="IPR018712">
    <property type="entry name" value="Tle1-like_cat"/>
</dbReference>
<dbReference type="AlphaFoldDB" id="A0A1C3TRE6"/>
<accession>A0A1C3TRE6</accession>
<evidence type="ECO:0000313" key="3">
    <source>
        <dbReference type="Proteomes" id="UP000093071"/>
    </source>
</evidence>
<protein>
    <recommendedName>
        <fullName evidence="1">T6SS Phospholipase effector Tle1-like catalytic domain-containing protein</fullName>
    </recommendedName>
</protein>
<dbReference type="EMBL" id="LT604072">
    <property type="protein sequence ID" value="SCB05742.1"/>
    <property type="molecule type" value="Genomic_DNA"/>
</dbReference>
<name>A0A1C3TRE6_XANCT</name>
<dbReference type="RefSeq" id="WP_155759105.1">
    <property type="nucleotide sequence ID" value="NZ_LT604072.1"/>
</dbReference>
<feature type="domain" description="T6SS Phospholipase effector Tle1-like catalytic" evidence="1">
    <location>
        <begin position="58"/>
        <end position="177"/>
    </location>
</feature>
<proteinExistence type="predicted"/>
<dbReference type="PATRIC" id="fig|1261556.5.peg.3165"/>
<evidence type="ECO:0000259" key="1">
    <source>
        <dbReference type="Pfam" id="PF09994"/>
    </source>
</evidence>